<feature type="domain" description="AMP-dependent synthetase/ligase" evidence="2">
    <location>
        <begin position="14"/>
        <end position="368"/>
    </location>
</feature>
<dbReference type="Pfam" id="PF00501">
    <property type="entry name" value="AMP-binding"/>
    <property type="match status" value="1"/>
</dbReference>
<feature type="compositionally biased region" description="Gly residues" evidence="1">
    <location>
        <begin position="132"/>
        <end position="149"/>
    </location>
</feature>
<dbReference type="InterPro" id="IPR042099">
    <property type="entry name" value="ANL_N_sf"/>
</dbReference>
<dbReference type="PROSITE" id="PS00455">
    <property type="entry name" value="AMP_BINDING"/>
    <property type="match status" value="1"/>
</dbReference>
<dbReference type="InterPro" id="IPR045851">
    <property type="entry name" value="AMP-bd_C_sf"/>
</dbReference>
<dbReference type="InterPro" id="IPR020845">
    <property type="entry name" value="AMP-binding_CS"/>
</dbReference>
<accession>A0ABN3CSG7</accession>
<dbReference type="Proteomes" id="UP001499843">
    <property type="component" value="Unassembled WGS sequence"/>
</dbReference>
<evidence type="ECO:0000259" key="3">
    <source>
        <dbReference type="Pfam" id="PF13193"/>
    </source>
</evidence>
<dbReference type="RefSeq" id="WP_344486865.1">
    <property type="nucleotide sequence ID" value="NZ_BAAAQX010000026.1"/>
</dbReference>
<sequence length="507" mass="52844">MTTTELLNGFLARTKSDPDAPALRTRKGVVSYGELAALAGHAQAELTTLPPGPVAVLAKKSPEAIALVLACLAAGRPVLLPPIDLGEVALRELCERAGCAQVLAADAGQAEEHPDLVTRVIAGNGVGGGTGNGAAGGAGTPAEGGAGGGPPLPQPAPVTAAHTAFILTTSGSTGTPKLVPLSTGAVSAFTRWAGDAFGLGPGEVVLNYAPLNFDLCLLDIWATLRHGGCVALVDPAVAANPRHVGDFFAACDVTVVQGVPMLYQLLAEGAFPAVRHVIVTGDHAPASVRATLPDRFPNARYYNVYGCTETNDSFWYEFDAAEATAPDPLPIGEPLPGVVASLEPPSDPERMDAAELLVRTPFQTTGYLTAGPGTSNGRFVAGADGHTWFRTGDLVRRDPGGRLFLVGRDDFQLKVRGVRVNPEQIERVLLEHDDVVEAVVVPDGEGGDVRLTAFVRRTRTSGLSGLRLRAHCATRLPRAAIPSAIRLVEHPFPRTSTGKVDRKRIAA</sequence>
<dbReference type="PANTHER" id="PTHR45527">
    <property type="entry name" value="NONRIBOSOMAL PEPTIDE SYNTHETASE"/>
    <property type="match status" value="1"/>
</dbReference>
<evidence type="ECO:0000259" key="2">
    <source>
        <dbReference type="Pfam" id="PF00501"/>
    </source>
</evidence>
<comment type="caution">
    <text evidence="4">The sequence shown here is derived from an EMBL/GenBank/DDBJ whole genome shotgun (WGS) entry which is preliminary data.</text>
</comment>
<dbReference type="InterPro" id="IPR000873">
    <property type="entry name" value="AMP-dep_synth/lig_dom"/>
</dbReference>
<evidence type="ECO:0000256" key="1">
    <source>
        <dbReference type="SAM" id="MobiDB-lite"/>
    </source>
</evidence>
<organism evidence="4 5">
    <name type="scientific">Nonomuraea monospora</name>
    <dbReference type="NCBI Taxonomy" id="568818"/>
    <lineage>
        <taxon>Bacteria</taxon>
        <taxon>Bacillati</taxon>
        <taxon>Actinomycetota</taxon>
        <taxon>Actinomycetes</taxon>
        <taxon>Streptosporangiales</taxon>
        <taxon>Streptosporangiaceae</taxon>
        <taxon>Nonomuraea</taxon>
    </lineage>
</organism>
<evidence type="ECO:0000313" key="4">
    <source>
        <dbReference type="EMBL" id="GAA2212412.1"/>
    </source>
</evidence>
<evidence type="ECO:0000313" key="5">
    <source>
        <dbReference type="Proteomes" id="UP001499843"/>
    </source>
</evidence>
<dbReference type="SUPFAM" id="SSF56801">
    <property type="entry name" value="Acetyl-CoA synthetase-like"/>
    <property type="match status" value="1"/>
</dbReference>
<gene>
    <name evidence="4" type="ORF">GCM10009850_078740</name>
</gene>
<protein>
    <submittedName>
        <fullName evidence="4">Uncharacterized protein</fullName>
    </submittedName>
</protein>
<reference evidence="5" key="1">
    <citation type="journal article" date="2019" name="Int. J. Syst. Evol. Microbiol.">
        <title>The Global Catalogue of Microorganisms (GCM) 10K type strain sequencing project: providing services to taxonomists for standard genome sequencing and annotation.</title>
        <authorList>
            <consortium name="The Broad Institute Genomics Platform"/>
            <consortium name="The Broad Institute Genome Sequencing Center for Infectious Disease"/>
            <person name="Wu L."/>
            <person name="Ma J."/>
        </authorList>
    </citation>
    <scope>NUCLEOTIDE SEQUENCE [LARGE SCALE GENOMIC DNA]</scope>
    <source>
        <strain evidence="5">JCM 16114</strain>
    </source>
</reference>
<dbReference type="Pfam" id="PF13193">
    <property type="entry name" value="AMP-binding_C"/>
    <property type="match status" value="1"/>
</dbReference>
<dbReference type="Gene3D" id="3.40.50.12780">
    <property type="entry name" value="N-terminal domain of ligase-like"/>
    <property type="match status" value="1"/>
</dbReference>
<dbReference type="PANTHER" id="PTHR45527:SF1">
    <property type="entry name" value="FATTY ACID SYNTHASE"/>
    <property type="match status" value="1"/>
</dbReference>
<dbReference type="Gene3D" id="3.30.300.30">
    <property type="match status" value="1"/>
</dbReference>
<name>A0ABN3CSG7_9ACTN</name>
<dbReference type="EMBL" id="BAAAQX010000026">
    <property type="protein sequence ID" value="GAA2212412.1"/>
    <property type="molecule type" value="Genomic_DNA"/>
</dbReference>
<feature type="region of interest" description="Disordered" evidence="1">
    <location>
        <begin position="132"/>
        <end position="151"/>
    </location>
</feature>
<keyword evidence="5" id="KW-1185">Reference proteome</keyword>
<feature type="domain" description="AMP-binding enzyme C-terminal" evidence="3">
    <location>
        <begin position="424"/>
        <end position="499"/>
    </location>
</feature>
<proteinExistence type="predicted"/>
<dbReference type="InterPro" id="IPR025110">
    <property type="entry name" value="AMP-bd_C"/>
</dbReference>